<sequence length="107" mass="12093">MWSICSEIRGIATKSDNCSLQGDSFDVRNEYNTFLTELIPELLKSLDDLPFSYDGVKNRKSLFLAPVQANEVIDIISKIKNNFSSREYKAPTSIIKFSGNDIKDILP</sequence>
<evidence type="ECO:0000313" key="1">
    <source>
        <dbReference type="EMBL" id="KAL3284390.1"/>
    </source>
</evidence>
<proteinExistence type="predicted"/>
<accession>A0ABD2P1H7</accession>
<dbReference type="AlphaFoldDB" id="A0ABD2P1H7"/>
<dbReference type="EMBL" id="JABFTP020000165">
    <property type="protein sequence ID" value="KAL3284390.1"/>
    <property type="molecule type" value="Genomic_DNA"/>
</dbReference>
<evidence type="ECO:0000313" key="2">
    <source>
        <dbReference type="Proteomes" id="UP001516400"/>
    </source>
</evidence>
<dbReference type="Proteomes" id="UP001516400">
    <property type="component" value="Unassembled WGS sequence"/>
</dbReference>
<reference evidence="1 2" key="1">
    <citation type="journal article" date="2021" name="BMC Biol.">
        <title>Horizontally acquired antibacterial genes associated with adaptive radiation of ladybird beetles.</title>
        <authorList>
            <person name="Li H.S."/>
            <person name="Tang X.F."/>
            <person name="Huang Y.H."/>
            <person name="Xu Z.Y."/>
            <person name="Chen M.L."/>
            <person name="Du X.Y."/>
            <person name="Qiu B.Y."/>
            <person name="Chen P.T."/>
            <person name="Zhang W."/>
            <person name="Slipinski A."/>
            <person name="Escalona H.E."/>
            <person name="Waterhouse R.M."/>
            <person name="Zwick A."/>
            <person name="Pang H."/>
        </authorList>
    </citation>
    <scope>NUCLEOTIDE SEQUENCE [LARGE SCALE GENOMIC DNA]</scope>
    <source>
        <strain evidence="1">SYSU2018</strain>
    </source>
</reference>
<gene>
    <name evidence="1" type="ORF">HHI36_018553</name>
</gene>
<keyword evidence="2" id="KW-1185">Reference proteome</keyword>
<protein>
    <submittedName>
        <fullName evidence="1">Uncharacterized protein</fullName>
    </submittedName>
</protein>
<comment type="caution">
    <text evidence="1">The sequence shown here is derived from an EMBL/GenBank/DDBJ whole genome shotgun (WGS) entry which is preliminary data.</text>
</comment>
<name>A0ABD2P1H7_9CUCU</name>
<organism evidence="1 2">
    <name type="scientific">Cryptolaemus montrouzieri</name>
    <dbReference type="NCBI Taxonomy" id="559131"/>
    <lineage>
        <taxon>Eukaryota</taxon>
        <taxon>Metazoa</taxon>
        <taxon>Ecdysozoa</taxon>
        <taxon>Arthropoda</taxon>
        <taxon>Hexapoda</taxon>
        <taxon>Insecta</taxon>
        <taxon>Pterygota</taxon>
        <taxon>Neoptera</taxon>
        <taxon>Endopterygota</taxon>
        <taxon>Coleoptera</taxon>
        <taxon>Polyphaga</taxon>
        <taxon>Cucujiformia</taxon>
        <taxon>Coccinelloidea</taxon>
        <taxon>Coccinellidae</taxon>
        <taxon>Scymninae</taxon>
        <taxon>Scymnini</taxon>
        <taxon>Cryptolaemus</taxon>
    </lineage>
</organism>